<protein>
    <submittedName>
        <fullName evidence="1">Uncharacterized protein</fullName>
    </submittedName>
</protein>
<comment type="caution">
    <text evidence="1">The sequence shown here is derived from an EMBL/GenBank/DDBJ whole genome shotgun (WGS) entry which is preliminary data.</text>
</comment>
<evidence type="ECO:0000313" key="1">
    <source>
        <dbReference type="EMBL" id="GMR44452.1"/>
    </source>
</evidence>
<accession>A0AAN4ZN62</accession>
<evidence type="ECO:0000313" key="2">
    <source>
        <dbReference type="Proteomes" id="UP001328107"/>
    </source>
</evidence>
<gene>
    <name evidence="1" type="ORF">PMAYCL1PPCAC_14647</name>
</gene>
<organism evidence="1 2">
    <name type="scientific">Pristionchus mayeri</name>
    <dbReference type="NCBI Taxonomy" id="1317129"/>
    <lineage>
        <taxon>Eukaryota</taxon>
        <taxon>Metazoa</taxon>
        <taxon>Ecdysozoa</taxon>
        <taxon>Nematoda</taxon>
        <taxon>Chromadorea</taxon>
        <taxon>Rhabditida</taxon>
        <taxon>Rhabditina</taxon>
        <taxon>Diplogasteromorpha</taxon>
        <taxon>Diplogasteroidea</taxon>
        <taxon>Neodiplogasteridae</taxon>
        <taxon>Pristionchus</taxon>
    </lineage>
</organism>
<name>A0AAN4ZN62_9BILA</name>
<sequence>ILRASQTCNCFPRQNCTIPSELLPLIQTLPDGSKELVLQGGSTSILFQVANSSDVIRLDESTYIRMKSLVEAALTRIDGLFKEVSDDKKIDISPVKYGSFLRIL</sequence>
<keyword evidence="2" id="KW-1185">Reference proteome</keyword>
<feature type="non-terminal residue" evidence="1">
    <location>
        <position position="1"/>
    </location>
</feature>
<dbReference type="AlphaFoldDB" id="A0AAN4ZN62"/>
<dbReference type="Proteomes" id="UP001328107">
    <property type="component" value="Unassembled WGS sequence"/>
</dbReference>
<proteinExistence type="predicted"/>
<dbReference type="EMBL" id="BTRK01000003">
    <property type="protein sequence ID" value="GMR44452.1"/>
    <property type="molecule type" value="Genomic_DNA"/>
</dbReference>
<reference evidence="2" key="1">
    <citation type="submission" date="2022-10" db="EMBL/GenBank/DDBJ databases">
        <title>Genome assembly of Pristionchus species.</title>
        <authorList>
            <person name="Yoshida K."/>
            <person name="Sommer R.J."/>
        </authorList>
    </citation>
    <scope>NUCLEOTIDE SEQUENCE [LARGE SCALE GENOMIC DNA]</scope>
    <source>
        <strain evidence="2">RS5460</strain>
    </source>
</reference>